<name>A0ACC0NQB6_RHOML</name>
<evidence type="ECO:0000313" key="1">
    <source>
        <dbReference type="EMBL" id="KAI8555400.1"/>
    </source>
</evidence>
<accession>A0ACC0NQB6</accession>
<protein>
    <submittedName>
        <fullName evidence="1">Uncharacterized protein</fullName>
    </submittedName>
</protein>
<organism evidence="1 2">
    <name type="scientific">Rhododendron molle</name>
    <name type="common">Chinese azalea</name>
    <name type="synonym">Azalea mollis</name>
    <dbReference type="NCBI Taxonomy" id="49168"/>
    <lineage>
        <taxon>Eukaryota</taxon>
        <taxon>Viridiplantae</taxon>
        <taxon>Streptophyta</taxon>
        <taxon>Embryophyta</taxon>
        <taxon>Tracheophyta</taxon>
        <taxon>Spermatophyta</taxon>
        <taxon>Magnoliopsida</taxon>
        <taxon>eudicotyledons</taxon>
        <taxon>Gunneridae</taxon>
        <taxon>Pentapetalae</taxon>
        <taxon>asterids</taxon>
        <taxon>Ericales</taxon>
        <taxon>Ericaceae</taxon>
        <taxon>Ericoideae</taxon>
        <taxon>Rhodoreae</taxon>
        <taxon>Rhododendron</taxon>
    </lineage>
</organism>
<sequence length="79" mass="9075">MIFGNAKIPSRHSTVALMESSGELHDFFPLVLVKLLLYLYPIGDLFVMWPADCFVAFSFRMADRYVGQELKLCGRPTRF</sequence>
<proteinExistence type="predicted"/>
<reference evidence="1" key="1">
    <citation type="submission" date="2022-02" db="EMBL/GenBank/DDBJ databases">
        <title>Plant Genome Project.</title>
        <authorList>
            <person name="Zhang R.-G."/>
        </authorList>
    </citation>
    <scope>NUCLEOTIDE SEQUENCE</scope>
    <source>
        <strain evidence="1">AT1</strain>
    </source>
</reference>
<comment type="caution">
    <text evidence="1">The sequence shown here is derived from an EMBL/GenBank/DDBJ whole genome shotgun (WGS) entry which is preliminary data.</text>
</comment>
<dbReference type="Proteomes" id="UP001062846">
    <property type="component" value="Chromosome 5"/>
</dbReference>
<dbReference type="EMBL" id="CM046392">
    <property type="protein sequence ID" value="KAI8555400.1"/>
    <property type="molecule type" value="Genomic_DNA"/>
</dbReference>
<gene>
    <name evidence="1" type="ORF">RHMOL_Rhmol05G0172000</name>
</gene>
<keyword evidence="2" id="KW-1185">Reference proteome</keyword>
<evidence type="ECO:0000313" key="2">
    <source>
        <dbReference type="Proteomes" id="UP001062846"/>
    </source>
</evidence>